<dbReference type="AlphaFoldDB" id="A0A9I9DXP4"/>
<organism evidence="1">
    <name type="scientific">Cucumis melo</name>
    <name type="common">Muskmelon</name>
    <dbReference type="NCBI Taxonomy" id="3656"/>
    <lineage>
        <taxon>Eukaryota</taxon>
        <taxon>Viridiplantae</taxon>
        <taxon>Streptophyta</taxon>
        <taxon>Embryophyta</taxon>
        <taxon>Tracheophyta</taxon>
        <taxon>Spermatophyta</taxon>
        <taxon>Magnoliopsida</taxon>
        <taxon>eudicotyledons</taxon>
        <taxon>Gunneridae</taxon>
        <taxon>Pentapetalae</taxon>
        <taxon>rosids</taxon>
        <taxon>fabids</taxon>
        <taxon>Cucurbitales</taxon>
        <taxon>Cucurbitaceae</taxon>
        <taxon>Benincaseae</taxon>
        <taxon>Cucumis</taxon>
    </lineage>
</organism>
<dbReference type="EnsemblPlants" id="MELO3C024773.2.1">
    <property type="protein sequence ID" value="MELO3C024773.2.1"/>
    <property type="gene ID" value="MELO3C024773.2"/>
</dbReference>
<proteinExistence type="predicted"/>
<reference evidence="1" key="1">
    <citation type="submission" date="2023-03" db="UniProtKB">
        <authorList>
            <consortium name="EnsemblPlants"/>
        </authorList>
    </citation>
    <scope>IDENTIFICATION</scope>
</reference>
<name>A0A9I9DXP4_CUCME</name>
<accession>A0A9I9DXP4</accession>
<protein>
    <submittedName>
        <fullName evidence="1">Uncharacterized protein</fullName>
    </submittedName>
</protein>
<evidence type="ECO:0000313" key="1">
    <source>
        <dbReference type="EnsemblPlants" id="MELO3C024773.2.1"/>
    </source>
</evidence>
<sequence length="60" mass="6862">MVKGQKVDFRPSAINGLYGLESNEMGHAIFKNPLEQDLEDALKRVAWPETKWDKTPIGKY</sequence>
<dbReference type="Gramene" id="MELO3C024773.2.1">
    <property type="protein sequence ID" value="MELO3C024773.2.1"/>
    <property type="gene ID" value="MELO3C024773.2"/>
</dbReference>